<dbReference type="InterPro" id="IPR003142">
    <property type="entry name" value="BPL_C"/>
</dbReference>
<dbReference type="InterPro" id="IPR011991">
    <property type="entry name" value="ArsR-like_HTH"/>
</dbReference>
<organism evidence="3 4">
    <name type="scientific">Halogranum rubrum</name>
    <dbReference type="NCBI Taxonomy" id="553466"/>
    <lineage>
        <taxon>Archaea</taxon>
        <taxon>Methanobacteriati</taxon>
        <taxon>Methanobacteriota</taxon>
        <taxon>Stenosarchaea group</taxon>
        <taxon>Halobacteria</taxon>
        <taxon>Halobacteriales</taxon>
        <taxon>Haloferacaceae</taxon>
    </lineage>
</organism>
<gene>
    <name evidence="3" type="ORF">SAMN04487950_1324</name>
</gene>
<dbReference type="GO" id="GO:0005737">
    <property type="term" value="C:cytoplasm"/>
    <property type="evidence" value="ECO:0007669"/>
    <property type="project" value="TreeGrafter"/>
</dbReference>
<evidence type="ECO:0000259" key="2">
    <source>
        <dbReference type="PROSITE" id="PS51733"/>
    </source>
</evidence>
<dbReference type="EMBL" id="FOTC01000001">
    <property type="protein sequence ID" value="SFK83124.1"/>
    <property type="molecule type" value="Genomic_DNA"/>
</dbReference>
<dbReference type="InterPro" id="IPR030855">
    <property type="entry name" value="Bifunct_BirA"/>
</dbReference>
<dbReference type="Proteomes" id="UP000199607">
    <property type="component" value="Unassembled WGS sequence"/>
</dbReference>
<protein>
    <submittedName>
        <fullName evidence="3">BirA family transcriptional regulator, biotin operon repressor / biotin-[acetyl-CoA-carboxylase] ligase</fullName>
    </submittedName>
</protein>
<evidence type="ECO:0000313" key="3">
    <source>
        <dbReference type="EMBL" id="SFK83124.1"/>
    </source>
</evidence>
<dbReference type="Pfam" id="PF02237">
    <property type="entry name" value="BPL_C"/>
    <property type="match status" value="1"/>
</dbReference>
<dbReference type="GO" id="GO:0006355">
    <property type="term" value="P:regulation of DNA-templated transcription"/>
    <property type="evidence" value="ECO:0007669"/>
    <property type="project" value="InterPro"/>
</dbReference>
<evidence type="ECO:0000256" key="1">
    <source>
        <dbReference type="ARBA" id="ARBA00022598"/>
    </source>
</evidence>
<dbReference type="InterPro" id="IPR013196">
    <property type="entry name" value="HTH_11"/>
</dbReference>
<dbReference type="RefSeq" id="WP_089867285.1">
    <property type="nucleotide sequence ID" value="NZ_FOTC01000001.1"/>
</dbReference>
<dbReference type="GO" id="GO:0004077">
    <property type="term" value="F:biotin--[biotin carboxyl-carrier protein] ligase activity"/>
    <property type="evidence" value="ECO:0007669"/>
    <property type="project" value="InterPro"/>
</dbReference>
<dbReference type="InterPro" id="IPR036390">
    <property type="entry name" value="WH_DNA-bd_sf"/>
</dbReference>
<evidence type="ECO:0000313" key="4">
    <source>
        <dbReference type="Proteomes" id="UP000199607"/>
    </source>
</evidence>
<dbReference type="STRING" id="553466.SAMN04487950_1324"/>
<dbReference type="Gene3D" id="3.30.930.10">
    <property type="entry name" value="Bira Bifunctional Protein, Domain 2"/>
    <property type="match status" value="1"/>
</dbReference>
<dbReference type="NCBIfam" id="TIGR00121">
    <property type="entry name" value="birA_ligase"/>
    <property type="match status" value="1"/>
</dbReference>
<keyword evidence="1 3" id="KW-0436">Ligase</keyword>
<sequence length="322" mass="34293">MNETRRALLDALAAGPVTGPTLAERLGVSRAAVWKQVEALRDEGFDIESTNGGYVVSGVPEYGAAAIEYGLDAPFSVEYHDSIGSTNDRARELAAEGVENVAVVADAQTGSRGRLKRAWSAPAGGVWVSLLVRPKQPPAHVPLFTLAAAVAVTRVCREVGVDASIKWPNDVLVSERSETDGSQSTNERGGLKLVGILTEMEGEADRVSWLIAGIGVNANVDAADLPEGATSLREQLGEDVDRRVFVQRLIAEFVALCEHPDDILPAWREHSATLGQRVRVETPRGDVEGRAVDVVTPGALVVRTSDGDVTVHAGDCEHIRPV</sequence>
<reference evidence="4" key="1">
    <citation type="submission" date="2016-10" db="EMBL/GenBank/DDBJ databases">
        <authorList>
            <person name="Varghese N."/>
            <person name="Submissions S."/>
        </authorList>
    </citation>
    <scope>NUCLEOTIDE SEQUENCE [LARGE SCALE GENOMIC DNA]</scope>
    <source>
        <strain evidence="4">CGMCC 1.7738</strain>
    </source>
</reference>
<dbReference type="Pfam" id="PF08279">
    <property type="entry name" value="HTH_11"/>
    <property type="match status" value="1"/>
</dbReference>
<dbReference type="Pfam" id="PF03099">
    <property type="entry name" value="BPL_LplA_LipB"/>
    <property type="match status" value="1"/>
</dbReference>
<dbReference type="PROSITE" id="PS51733">
    <property type="entry name" value="BPL_LPL_CATALYTIC"/>
    <property type="match status" value="1"/>
</dbReference>
<dbReference type="CDD" id="cd00090">
    <property type="entry name" value="HTH_ARSR"/>
    <property type="match status" value="1"/>
</dbReference>
<dbReference type="InterPro" id="IPR036388">
    <property type="entry name" value="WH-like_DNA-bd_sf"/>
</dbReference>
<name>A0A1I4CPC8_9EURY</name>
<dbReference type="PANTHER" id="PTHR12835">
    <property type="entry name" value="BIOTIN PROTEIN LIGASE"/>
    <property type="match status" value="1"/>
</dbReference>
<keyword evidence="4" id="KW-1185">Reference proteome</keyword>
<dbReference type="Gene3D" id="2.30.30.100">
    <property type="match status" value="1"/>
</dbReference>
<dbReference type="AlphaFoldDB" id="A0A1I4CPC8"/>
<dbReference type="PANTHER" id="PTHR12835:SF5">
    <property type="entry name" value="BIOTIN--PROTEIN LIGASE"/>
    <property type="match status" value="1"/>
</dbReference>
<dbReference type="InterPro" id="IPR004408">
    <property type="entry name" value="Biotin_CoA_COase_ligase"/>
</dbReference>
<feature type="domain" description="BPL/LPL catalytic" evidence="2">
    <location>
        <begin position="62"/>
        <end position="261"/>
    </location>
</feature>
<dbReference type="InterPro" id="IPR004143">
    <property type="entry name" value="BPL_LPL_catalytic"/>
</dbReference>
<accession>A0A1I4CPC8</accession>
<dbReference type="InterPro" id="IPR045864">
    <property type="entry name" value="aa-tRNA-synth_II/BPL/LPL"/>
</dbReference>
<dbReference type="SUPFAM" id="SSF55681">
    <property type="entry name" value="Class II aaRS and biotin synthetases"/>
    <property type="match status" value="1"/>
</dbReference>
<dbReference type="CDD" id="cd16442">
    <property type="entry name" value="BPL"/>
    <property type="match status" value="1"/>
</dbReference>
<dbReference type="Gene3D" id="1.10.10.10">
    <property type="entry name" value="Winged helix-like DNA-binding domain superfamily/Winged helix DNA-binding domain"/>
    <property type="match status" value="1"/>
</dbReference>
<proteinExistence type="inferred from homology"/>
<dbReference type="HAMAP" id="MF_00978">
    <property type="entry name" value="Bifunct_BirA"/>
    <property type="match status" value="1"/>
</dbReference>
<dbReference type="SUPFAM" id="SSF46785">
    <property type="entry name" value="Winged helix' DNA-binding domain"/>
    <property type="match status" value="1"/>
</dbReference>